<name>A0A918R6I9_9FLAO</name>
<dbReference type="PANTHER" id="PTHR43194">
    <property type="entry name" value="HYDROLASE ALPHA/BETA FOLD FAMILY"/>
    <property type="match status" value="1"/>
</dbReference>
<dbReference type="InterPro" id="IPR029058">
    <property type="entry name" value="AB_hydrolase_fold"/>
</dbReference>
<feature type="domain" description="AB hydrolase-1" evidence="2">
    <location>
        <begin position="41"/>
        <end position="276"/>
    </location>
</feature>
<keyword evidence="1" id="KW-0732">Signal</keyword>
<proteinExistence type="predicted"/>
<feature type="signal peptide" evidence="1">
    <location>
        <begin position="1"/>
        <end position="24"/>
    </location>
</feature>
<feature type="chain" id="PRO_5036849868" description="AB hydrolase-1 domain-containing protein" evidence="1">
    <location>
        <begin position="25"/>
        <end position="284"/>
    </location>
</feature>
<dbReference type="InterPro" id="IPR000073">
    <property type="entry name" value="AB_hydrolase_1"/>
</dbReference>
<dbReference type="InterPro" id="IPR050228">
    <property type="entry name" value="Carboxylesterase_BioH"/>
</dbReference>
<sequence>MYIMKLIKTFVFLIVMSFSMLLNAGENPSFKVDVVGHGTPVLLFPGFACTGDVWNDLVEDLSKTNQCHIFTFAGFGDVAPIEKPWLPKVKEGVARYISDKHLEESIIIGHSLGGSLGLWLATDPDAKFKKVIVVDALPSIGALMMPNFKSENVKYDNPYNRQSLEMNAQAFGTMATQMAKGMTSKEDKQVLIKDWILKADRATYVYGYTDLMKLDLREPIAAIKVPVTILAATEPYGQENAKKNYNTQYMNLDNYTIKYAKGSAHFIMYDQPEWFLNQIKTELE</sequence>
<protein>
    <recommendedName>
        <fullName evidence="2">AB hydrolase-1 domain-containing protein</fullName>
    </recommendedName>
</protein>
<organism evidence="3 4">
    <name type="scientific">Algibacter mikhailovii</name>
    <dbReference type="NCBI Taxonomy" id="425498"/>
    <lineage>
        <taxon>Bacteria</taxon>
        <taxon>Pseudomonadati</taxon>
        <taxon>Bacteroidota</taxon>
        <taxon>Flavobacteriia</taxon>
        <taxon>Flavobacteriales</taxon>
        <taxon>Flavobacteriaceae</taxon>
        <taxon>Algibacter</taxon>
    </lineage>
</organism>
<evidence type="ECO:0000313" key="4">
    <source>
        <dbReference type="Proteomes" id="UP000636004"/>
    </source>
</evidence>
<comment type="caution">
    <text evidence="3">The sequence shown here is derived from an EMBL/GenBank/DDBJ whole genome shotgun (WGS) entry which is preliminary data.</text>
</comment>
<evidence type="ECO:0000313" key="3">
    <source>
        <dbReference type="EMBL" id="GGZ89003.1"/>
    </source>
</evidence>
<keyword evidence="4" id="KW-1185">Reference proteome</keyword>
<gene>
    <name evidence="3" type="ORF">GCM10007028_28990</name>
</gene>
<dbReference type="Gene3D" id="3.40.50.1820">
    <property type="entry name" value="alpha/beta hydrolase"/>
    <property type="match status" value="1"/>
</dbReference>
<dbReference type="EMBL" id="BMWZ01000007">
    <property type="protein sequence ID" value="GGZ89003.1"/>
    <property type="molecule type" value="Genomic_DNA"/>
</dbReference>
<dbReference type="SUPFAM" id="SSF53474">
    <property type="entry name" value="alpha/beta-Hydrolases"/>
    <property type="match status" value="1"/>
</dbReference>
<reference evidence="3" key="2">
    <citation type="submission" date="2020-09" db="EMBL/GenBank/DDBJ databases">
        <authorList>
            <person name="Sun Q."/>
            <person name="Kim S."/>
        </authorList>
    </citation>
    <scope>NUCLEOTIDE SEQUENCE</scope>
    <source>
        <strain evidence="3">KCTC 12710</strain>
    </source>
</reference>
<reference evidence="3" key="1">
    <citation type="journal article" date="2014" name="Int. J. Syst. Evol. Microbiol.">
        <title>Complete genome sequence of Corynebacterium casei LMG S-19264T (=DSM 44701T), isolated from a smear-ripened cheese.</title>
        <authorList>
            <consortium name="US DOE Joint Genome Institute (JGI-PGF)"/>
            <person name="Walter F."/>
            <person name="Albersmeier A."/>
            <person name="Kalinowski J."/>
            <person name="Ruckert C."/>
        </authorList>
    </citation>
    <scope>NUCLEOTIDE SEQUENCE</scope>
    <source>
        <strain evidence="3">KCTC 12710</strain>
    </source>
</reference>
<dbReference type="PANTHER" id="PTHR43194:SF2">
    <property type="entry name" value="PEROXISOMAL MEMBRANE PROTEIN LPX1"/>
    <property type="match status" value="1"/>
</dbReference>
<accession>A0A918R6I9</accession>
<dbReference type="AlphaFoldDB" id="A0A918R6I9"/>
<evidence type="ECO:0000256" key="1">
    <source>
        <dbReference type="SAM" id="SignalP"/>
    </source>
</evidence>
<evidence type="ECO:0000259" key="2">
    <source>
        <dbReference type="Pfam" id="PF12697"/>
    </source>
</evidence>
<dbReference type="Proteomes" id="UP000636004">
    <property type="component" value="Unassembled WGS sequence"/>
</dbReference>
<dbReference type="Pfam" id="PF12697">
    <property type="entry name" value="Abhydrolase_6"/>
    <property type="match status" value="1"/>
</dbReference>